<accession>A0A7R8WEN0</accession>
<dbReference type="AlphaFoldDB" id="A0A7R8WEN0"/>
<sequence>MNKIQDKELAAKIRAKANYDEKHRAQPLSPLAVGTHVMIRGGQVKPRSGIVVEKTGERTYRVFDGQKTRQSLEKFALTMRIAQRSRTPCVKQAAASATQASFNRSSSASMCKQEPKIGDPCTSDQECTVTIVNGFCNPVESQCDCVDGKVEYNATTCGDSLSSLRSSFGIKPE</sequence>
<organism evidence="1">
    <name type="scientific">Cyprideis torosa</name>
    <dbReference type="NCBI Taxonomy" id="163714"/>
    <lineage>
        <taxon>Eukaryota</taxon>
        <taxon>Metazoa</taxon>
        <taxon>Ecdysozoa</taxon>
        <taxon>Arthropoda</taxon>
        <taxon>Crustacea</taxon>
        <taxon>Oligostraca</taxon>
        <taxon>Ostracoda</taxon>
        <taxon>Podocopa</taxon>
        <taxon>Podocopida</taxon>
        <taxon>Cytherocopina</taxon>
        <taxon>Cytheroidea</taxon>
        <taxon>Cytherideidae</taxon>
        <taxon>Cyprideis</taxon>
    </lineage>
</organism>
<evidence type="ECO:0000313" key="1">
    <source>
        <dbReference type="EMBL" id="CAD7230194.1"/>
    </source>
</evidence>
<protein>
    <submittedName>
        <fullName evidence="1">Uncharacterized protein</fullName>
    </submittedName>
</protein>
<dbReference type="EMBL" id="OB662526">
    <property type="protein sequence ID" value="CAD7230194.1"/>
    <property type="molecule type" value="Genomic_DNA"/>
</dbReference>
<reference evidence="1" key="1">
    <citation type="submission" date="2020-11" db="EMBL/GenBank/DDBJ databases">
        <authorList>
            <person name="Tran Van P."/>
        </authorList>
    </citation>
    <scope>NUCLEOTIDE SEQUENCE</scope>
</reference>
<gene>
    <name evidence="1" type="ORF">CTOB1V02_LOCUS8056</name>
</gene>
<name>A0A7R8WEN0_9CRUS</name>
<proteinExistence type="predicted"/>